<dbReference type="PRINTS" id="PR00463">
    <property type="entry name" value="EP450I"/>
</dbReference>
<reference evidence="15" key="1">
    <citation type="submission" date="2020-08" db="EMBL/GenBank/DDBJ databases">
        <title>Genome sequencing and assembly of the red palm weevil Rhynchophorus ferrugineus.</title>
        <authorList>
            <person name="Dias G.B."/>
            <person name="Bergman C.M."/>
            <person name="Manee M."/>
        </authorList>
    </citation>
    <scope>NUCLEOTIDE SEQUENCE</scope>
    <source>
        <strain evidence="15">AA-2017</strain>
        <tissue evidence="15">Whole larva</tissue>
    </source>
</reference>
<dbReference type="PRINTS" id="PR00385">
    <property type="entry name" value="P450"/>
</dbReference>
<evidence type="ECO:0000256" key="1">
    <source>
        <dbReference type="ARBA" id="ARBA00001971"/>
    </source>
</evidence>
<dbReference type="SUPFAM" id="SSF48264">
    <property type="entry name" value="Cytochrome P450"/>
    <property type="match status" value="1"/>
</dbReference>
<feature type="binding site" description="axial binding residue" evidence="13">
    <location>
        <position position="244"/>
    </location>
    <ligand>
        <name>heme</name>
        <dbReference type="ChEBI" id="CHEBI:30413"/>
    </ligand>
    <ligandPart>
        <name>Fe</name>
        <dbReference type="ChEBI" id="CHEBI:18248"/>
    </ligandPart>
</feature>
<evidence type="ECO:0000256" key="5">
    <source>
        <dbReference type="ARBA" id="ARBA00022617"/>
    </source>
</evidence>
<evidence type="ECO:0008006" key="17">
    <source>
        <dbReference type="Google" id="ProtNLM"/>
    </source>
</evidence>
<evidence type="ECO:0000256" key="12">
    <source>
        <dbReference type="ARBA" id="ARBA00023136"/>
    </source>
</evidence>
<evidence type="ECO:0000256" key="8">
    <source>
        <dbReference type="ARBA" id="ARBA00022848"/>
    </source>
</evidence>
<dbReference type="PANTHER" id="PTHR24292">
    <property type="entry name" value="CYTOCHROME P450"/>
    <property type="match status" value="1"/>
</dbReference>
<dbReference type="InterPro" id="IPR002401">
    <property type="entry name" value="Cyt_P450_E_grp-I"/>
</dbReference>
<comment type="similarity">
    <text evidence="4 14">Belongs to the cytochrome P450 family.</text>
</comment>
<comment type="subcellular location">
    <subcellularLocation>
        <location evidence="3">Endoplasmic reticulum membrane</location>
        <topology evidence="3">Peripheral membrane protein</topology>
    </subcellularLocation>
    <subcellularLocation>
        <location evidence="2">Microsome membrane</location>
        <topology evidence="2">Peripheral membrane protein</topology>
    </subcellularLocation>
</comment>
<comment type="cofactor">
    <cofactor evidence="1 13">
        <name>heme</name>
        <dbReference type="ChEBI" id="CHEBI:30413"/>
    </cofactor>
</comment>
<evidence type="ECO:0000256" key="11">
    <source>
        <dbReference type="ARBA" id="ARBA00023033"/>
    </source>
</evidence>
<keyword evidence="9 14" id="KW-0560">Oxidoreductase</keyword>
<keyword evidence="10 13" id="KW-0408">Iron</keyword>
<dbReference type="GO" id="GO:0005789">
    <property type="term" value="C:endoplasmic reticulum membrane"/>
    <property type="evidence" value="ECO:0007669"/>
    <property type="project" value="UniProtKB-SubCell"/>
</dbReference>
<dbReference type="PROSITE" id="PS00086">
    <property type="entry name" value="CYTOCHROME_P450"/>
    <property type="match status" value="1"/>
</dbReference>
<evidence type="ECO:0000256" key="14">
    <source>
        <dbReference type="RuleBase" id="RU000461"/>
    </source>
</evidence>
<dbReference type="GO" id="GO:0016705">
    <property type="term" value="F:oxidoreductase activity, acting on paired donors, with incorporation or reduction of molecular oxygen"/>
    <property type="evidence" value="ECO:0007669"/>
    <property type="project" value="InterPro"/>
</dbReference>
<keyword evidence="5 13" id="KW-0349">Heme</keyword>
<dbReference type="GO" id="GO:0004497">
    <property type="term" value="F:monooxygenase activity"/>
    <property type="evidence" value="ECO:0007669"/>
    <property type="project" value="UniProtKB-KW"/>
</dbReference>
<organism evidence="15 16">
    <name type="scientific">Rhynchophorus ferrugineus</name>
    <name type="common">Red palm weevil</name>
    <name type="synonym">Curculio ferrugineus</name>
    <dbReference type="NCBI Taxonomy" id="354439"/>
    <lineage>
        <taxon>Eukaryota</taxon>
        <taxon>Metazoa</taxon>
        <taxon>Ecdysozoa</taxon>
        <taxon>Arthropoda</taxon>
        <taxon>Hexapoda</taxon>
        <taxon>Insecta</taxon>
        <taxon>Pterygota</taxon>
        <taxon>Neoptera</taxon>
        <taxon>Endopterygota</taxon>
        <taxon>Coleoptera</taxon>
        <taxon>Polyphaga</taxon>
        <taxon>Cucujiformia</taxon>
        <taxon>Curculionidae</taxon>
        <taxon>Dryophthorinae</taxon>
        <taxon>Rhynchophorus</taxon>
    </lineage>
</organism>
<dbReference type="Gene3D" id="1.10.630.10">
    <property type="entry name" value="Cytochrome P450"/>
    <property type="match status" value="1"/>
</dbReference>
<keyword evidence="12" id="KW-0472">Membrane</keyword>
<sequence length="299" mass="34437">MDVIGSCAFGIECNSLKDPETDFQVFGKKVFQLKVLNVISILVFPAWLLGRIGFKFHGRDVAIFFSKVVSDTISHREKSHVSRNDFIHLLLQLKNKDRSVTVNFSLPTSSTAMTFTLFCLSQNQTIQQKLRDEINEVLYKHDGNIRYEAVKDMRYLDMVVNETLRIYPPLPGIPRVCSKDYRIPGTDLVIEKGTRLQIPVWGLHMDPDYYPNPEVFNPENFNEENKAKRHEFTFLPFGEGPRMCIGLRFGLMQTKVGLISLIKNFRFTLNEKTKTPVEMERGSIVLSVKGDVWLDVQRI</sequence>
<dbReference type="GO" id="GO:0005506">
    <property type="term" value="F:iron ion binding"/>
    <property type="evidence" value="ECO:0007669"/>
    <property type="project" value="InterPro"/>
</dbReference>
<evidence type="ECO:0000256" key="6">
    <source>
        <dbReference type="ARBA" id="ARBA00022723"/>
    </source>
</evidence>
<evidence type="ECO:0000313" key="15">
    <source>
        <dbReference type="EMBL" id="KAF7285339.1"/>
    </source>
</evidence>
<keyword evidence="16" id="KW-1185">Reference proteome</keyword>
<keyword evidence="7" id="KW-0256">Endoplasmic reticulum</keyword>
<keyword evidence="11 14" id="KW-0503">Monooxygenase</keyword>
<dbReference type="Pfam" id="PF00067">
    <property type="entry name" value="p450"/>
    <property type="match status" value="1"/>
</dbReference>
<evidence type="ECO:0000256" key="3">
    <source>
        <dbReference type="ARBA" id="ARBA00004406"/>
    </source>
</evidence>
<dbReference type="InterPro" id="IPR017972">
    <property type="entry name" value="Cyt_P450_CS"/>
</dbReference>
<evidence type="ECO:0000256" key="13">
    <source>
        <dbReference type="PIRSR" id="PIRSR602401-1"/>
    </source>
</evidence>
<protein>
    <recommendedName>
        <fullName evidence="17">Cytochrome P450</fullName>
    </recommendedName>
</protein>
<dbReference type="GO" id="GO:0020037">
    <property type="term" value="F:heme binding"/>
    <property type="evidence" value="ECO:0007669"/>
    <property type="project" value="InterPro"/>
</dbReference>
<dbReference type="PANTHER" id="PTHR24292:SF100">
    <property type="entry name" value="CYTOCHROME P450 6A16, ISOFORM B-RELATED"/>
    <property type="match status" value="1"/>
</dbReference>
<evidence type="ECO:0000256" key="10">
    <source>
        <dbReference type="ARBA" id="ARBA00023004"/>
    </source>
</evidence>
<comment type="caution">
    <text evidence="15">The sequence shown here is derived from an EMBL/GenBank/DDBJ whole genome shotgun (WGS) entry which is preliminary data.</text>
</comment>
<keyword evidence="8" id="KW-0492">Microsome</keyword>
<dbReference type="InterPro" id="IPR036396">
    <property type="entry name" value="Cyt_P450_sf"/>
</dbReference>
<dbReference type="AlphaFoldDB" id="A0A834IQ96"/>
<dbReference type="OrthoDB" id="2789670at2759"/>
<dbReference type="InterPro" id="IPR050476">
    <property type="entry name" value="Insect_CytP450_Detox"/>
</dbReference>
<evidence type="ECO:0000313" key="16">
    <source>
        <dbReference type="Proteomes" id="UP000625711"/>
    </source>
</evidence>
<name>A0A834IQ96_RHYFE</name>
<accession>A0A834IQ96</accession>
<dbReference type="EMBL" id="JAACXV010000057">
    <property type="protein sequence ID" value="KAF7285339.1"/>
    <property type="molecule type" value="Genomic_DNA"/>
</dbReference>
<evidence type="ECO:0000256" key="7">
    <source>
        <dbReference type="ARBA" id="ARBA00022824"/>
    </source>
</evidence>
<keyword evidence="6 13" id="KW-0479">Metal-binding</keyword>
<dbReference type="InterPro" id="IPR001128">
    <property type="entry name" value="Cyt_P450"/>
</dbReference>
<evidence type="ECO:0000256" key="2">
    <source>
        <dbReference type="ARBA" id="ARBA00004174"/>
    </source>
</evidence>
<evidence type="ECO:0000256" key="4">
    <source>
        <dbReference type="ARBA" id="ARBA00010617"/>
    </source>
</evidence>
<dbReference type="CDD" id="cd11056">
    <property type="entry name" value="CYP6-like"/>
    <property type="match status" value="1"/>
</dbReference>
<evidence type="ECO:0000256" key="9">
    <source>
        <dbReference type="ARBA" id="ARBA00023002"/>
    </source>
</evidence>
<proteinExistence type="inferred from homology"/>
<dbReference type="Proteomes" id="UP000625711">
    <property type="component" value="Unassembled WGS sequence"/>
</dbReference>
<gene>
    <name evidence="15" type="ORF">GWI33_011129</name>
</gene>